<reference evidence="9 10" key="1">
    <citation type="submission" date="2024-09" db="EMBL/GenBank/DDBJ databases">
        <title>Rethinking Asexuality: The Enigmatic Case of Functional Sexual Genes in Lepraria (Stereocaulaceae).</title>
        <authorList>
            <person name="Doellman M."/>
            <person name="Sun Y."/>
            <person name="Barcenas-Pena A."/>
            <person name="Lumbsch H.T."/>
            <person name="Grewe F."/>
        </authorList>
    </citation>
    <scope>NUCLEOTIDE SEQUENCE [LARGE SCALE GENOMIC DNA]</scope>
    <source>
        <strain evidence="9 10">Mercado 3170</strain>
    </source>
</reference>
<keyword evidence="3 7" id="KW-0479">Metal-binding</keyword>
<evidence type="ECO:0000313" key="10">
    <source>
        <dbReference type="Proteomes" id="UP001590950"/>
    </source>
</evidence>
<evidence type="ECO:0000256" key="6">
    <source>
        <dbReference type="ARBA" id="ARBA00023033"/>
    </source>
</evidence>
<dbReference type="InterPro" id="IPR001128">
    <property type="entry name" value="Cyt_P450"/>
</dbReference>
<dbReference type="InterPro" id="IPR036396">
    <property type="entry name" value="Cyt_P450_sf"/>
</dbReference>
<proteinExistence type="inferred from homology"/>
<evidence type="ECO:0008006" key="11">
    <source>
        <dbReference type="Google" id="ProtNLM"/>
    </source>
</evidence>
<dbReference type="Proteomes" id="UP001590950">
    <property type="component" value="Unassembled WGS sequence"/>
</dbReference>
<dbReference type="Pfam" id="PF00067">
    <property type="entry name" value="p450"/>
    <property type="match status" value="1"/>
</dbReference>
<comment type="caution">
    <text evidence="9">The sequence shown here is derived from an EMBL/GenBank/DDBJ whole genome shotgun (WGS) entry which is preliminary data.</text>
</comment>
<keyword evidence="4 7" id="KW-0560">Oxidoreductase</keyword>
<feature type="transmembrane region" description="Helical" evidence="8">
    <location>
        <begin position="6"/>
        <end position="28"/>
    </location>
</feature>
<keyword evidence="8" id="KW-0472">Membrane</keyword>
<dbReference type="Gene3D" id="1.10.630.10">
    <property type="entry name" value="Cytochrome P450"/>
    <property type="match status" value="1"/>
</dbReference>
<dbReference type="PRINTS" id="PR00385">
    <property type="entry name" value="P450"/>
</dbReference>
<evidence type="ECO:0000256" key="2">
    <source>
        <dbReference type="ARBA" id="ARBA00010617"/>
    </source>
</evidence>
<evidence type="ECO:0000313" key="9">
    <source>
        <dbReference type="EMBL" id="KAL2045048.1"/>
    </source>
</evidence>
<keyword evidence="7" id="KW-0349">Heme</keyword>
<evidence type="ECO:0000256" key="3">
    <source>
        <dbReference type="ARBA" id="ARBA00022723"/>
    </source>
</evidence>
<dbReference type="InterPro" id="IPR002401">
    <property type="entry name" value="Cyt_P450_E_grp-I"/>
</dbReference>
<evidence type="ECO:0000256" key="5">
    <source>
        <dbReference type="ARBA" id="ARBA00023004"/>
    </source>
</evidence>
<organism evidence="9 10">
    <name type="scientific">Stereocaulon virgatum</name>
    <dbReference type="NCBI Taxonomy" id="373712"/>
    <lineage>
        <taxon>Eukaryota</taxon>
        <taxon>Fungi</taxon>
        <taxon>Dikarya</taxon>
        <taxon>Ascomycota</taxon>
        <taxon>Pezizomycotina</taxon>
        <taxon>Lecanoromycetes</taxon>
        <taxon>OSLEUM clade</taxon>
        <taxon>Lecanoromycetidae</taxon>
        <taxon>Lecanorales</taxon>
        <taxon>Lecanorineae</taxon>
        <taxon>Stereocaulaceae</taxon>
        <taxon>Stereocaulon</taxon>
    </lineage>
</organism>
<dbReference type="SUPFAM" id="SSF48264">
    <property type="entry name" value="Cytochrome P450"/>
    <property type="match status" value="1"/>
</dbReference>
<dbReference type="EMBL" id="JBEFKJ010000008">
    <property type="protein sequence ID" value="KAL2045048.1"/>
    <property type="molecule type" value="Genomic_DNA"/>
</dbReference>
<comment type="similarity">
    <text evidence="2 7">Belongs to the cytochrome P450 family.</text>
</comment>
<name>A0ABR4AIX4_9LECA</name>
<protein>
    <recommendedName>
        <fullName evidence="11">Cytochrome P450</fullName>
    </recommendedName>
</protein>
<dbReference type="PANTHER" id="PTHR24287">
    <property type="entry name" value="P450, PUTATIVE (EUROFUNG)-RELATED"/>
    <property type="match status" value="1"/>
</dbReference>
<evidence type="ECO:0000256" key="1">
    <source>
        <dbReference type="ARBA" id="ARBA00001971"/>
    </source>
</evidence>
<keyword evidence="6 7" id="KW-0503">Monooxygenase</keyword>
<evidence type="ECO:0000256" key="8">
    <source>
        <dbReference type="SAM" id="Phobius"/>
    </source>
</evidence>
<keyword evidence="8" id="KW-1133">Transmembrane helix</keyword>
<comment type="cofactor">
    <cofactor evidence="1">
        <name>heme</name>
        <dbReference type="ChEBI" id="CHEBI:30413"/>
    </cofactor>
</comment>
<keyword evidence="8" id="KW-0812">Transmembrane</keyword>
<accession>A0ABR4AIX4</accession>
<dbReference type="PRINTS" id="PR00463">
    <property type="entry name" value="EP450I"/>
</dbReference>
<keyword evidence="5 7" id="KW-0408">Iron</keyword>
<dbReference type="CDD" id="cd11063">
    <property type="entry name" value="CYP52"/>
    <property type="match status" value="1"/>
</dbReference>
<evidence type="ECO:0000256" key="7">
    <source>
        <dbReference type="RuleBase" id="RU000461"/>
    </source>
</evidence>
<dbReference type="InterPro" id="IPR017972">
    <property type="entry name" value="Cyt_P450_CS"/>
</dbReference>
<evidence type="ECO:0000256" key="4">
    <source>
        <dbReference type="ARBA" id="ARBA00023002"/>
    </source>
</evidence>
<sequence>MLDLLLSHPYLTLTALLLLPLLYLYLAIHLRNTAIARLGARAPPVRAYLPLGIDVFIRSLRNSRADTDYDFWDWLFSHAPNPHSKTVETTLASQRFLFTADPENIKAILATQFADYGKGEPFHEDWKYFLGDSIFTTDGEMWHRSRHLLRPQFVKTRVSDLEIFECHVQQLMALIPGQGGEVDISKLFYRFTLDSATDYLLGKSVDSLGNPNAEFAKAFEKVQRVQNEIARSGPFQKLLPKGGFFAGLKVINSFVEPFIDQALRLNLADLKEKTNQSFLHALAATTRDRKMIRDQVVAVLLAGRDTTAGALSFTFLELSRNPAIVRKLRREILERVGPIERPTYDDLKNMPYLQHVMNETLRLYPSVPFNVRMSLHDTTLPTGGGPDGTQPIGVLKDTPIGYTPLYMQRREDLFPPTSDDFPHVLSYCPERWDKWTPKAWTYIPFNGGPRICIGQQFALTEMSYTIVRILQRFDRIDKYWDEKMLRLKAEIVISPAPGVRVGFYEAQSGFLL</sequence>
<dbReference type="PROSITE" id="PS00086">
    <property type="entry name" value="CYTOCHROME_P450"/>
    <property type="match status" value="1"/>
</dbReference>
<dbReference type="PANTHER" id="PTHR24287:SF5">
    <property type="entry name" value="P450, PUTATIVE (EUROFUNG)-RELATED"/>
    <property type="match status" value="1"/>
</dbReference>
<dbReference type="InterPro" id="IPR047146">
    <property type="entry name" value="Cyt_P450_E_CYP52_fungi"/>
</dbReference>
<keyword evidence="10" id="KW-1185">Reference proteome</keyword>
<gene>
    <name evidence="9" type="ORF">N7G274_002823</name>
</gene>